<organism evidence="2 3">
    <name type="scientific">Solirubrobacter pauli</name>
    <dbReference type="NCBI Taxonomy" id="166793"/>
    <lineage>
        <taxon>Bacteria</taxon>
        <taxon>Bacillati</taxon>
        <taxon>Actinomycetota</taxon>
        <taxon>Thermoleophilia</taxon>
        <taxon>Solirubrobacterales</taxon>
        <taxon>Solirubrobacteraceae</taxon>
        <taxon>Solirubrobacter</taxon>
    </lineage>
</organism>
<dbReference type="EMBL" id="RBIL01000002">
    <property type="protein sequence ID" value="RKQ86684.1"/>
    <property type="molecule type" value="Genomic_DNA"/>
</dbReference>
<accession>A0A660L0D9</accession>
<evidence type="ECO:0000256" key="1">
    <source>
        <dbReference type="SAM" id="SignalP"/>
    </source>
</evidence>
<feature type="signal peptide" evidence="1">
    <location>
        <begin position="1"/>
        <end position="21"/>
    </location>
</feature>
<dbReference type="AlphaFoldDB" id="A0A660L0D9"/>
<evidence type="ECO:0000313" key="2">
    <source>
        <dbReference type="EMBL" id="RKQ86684.1"/>
    </source>
</evidence>
<proteinExistence type="predicted"/>
<sequence>MIRAALAALAVLLVVPTVALADGEFVQVNGDPSGKVYRIVGSAPLWIGPGVCAAANCYQGITYVNDLSAYRQTPADGALTYGGSDGATYGTYRWAGGAPLWISSCGYGPGCGAQILIDDTAYGDTPHVRQFPADGTVVRNVTDGAAYRFAGGAPLLVRCDLGPGCADPTQVDGGTFERLGSFNGPKHMRSYPADGTTVQNIEDGVFYRFAGNTLLPLSGCAGCSAVMIDGLTLRLAGTGTPTQPHIAAAPAEGTFLATESHTYRVAGGAAVQLTDCAQLGGCKGAVTVDSGTIASLGGGRLLATPKDGTVLRGLPSKRTWEIVGGKRRETFIAGVGGIEVDDGAIDLITIDAPPPPPPPAPAPFKPSISSGYKVFRTYTRFTSLKVKDAPAGSVVTVNCSGKRKGCPFKKQKYYKLKGSSLNVYARWFKKAKLKSGATVTVRVSSPTGARKQMVFKIRSRKLPVRTTRCSSPGAKLARCTT</sequence>
<reference evidence="2 3" key="1">
    <citation type="submission" date="2018-10" db="EMBL/GenBank/DDBJ databases">
        <title>Genomic Encyclopedia of Archaeal and Bacterial Type Strains, Phase II (KMG-II): from individual species to whole genera.</title>
        <authorList>
            <person name="Goeker M."/>
        </authorList>
    </citation>
    <scope>NUCLEOTIDE SEQUENCE [LARGE SCALE GENOMIC DNA]</scope>
    <source>
        <strain evidence="2 3">DSM 14954</strain>
    </source>
</reference>
<evidence type="ECO:0000313" key="3">
    <source>
        <dbReference type="Proteomes" id="UP000278962"/>
    </source>
</evidence>
<keyword evidence="3" id="KW-1185">Reference proteome</keyword>
<comment type="caution">
    <text evidence="2">The sequence shown here is derived from an EMBL/GenBank/DDBJ whole genome shotgun (WGS) entry which is preliminary data.</text>
</comment>
<gene>
    <name evidence="2" type="ORF">C8N24_4699</name>
</gene>
<dbReference type="Proteomes" id="UP000278962">
    <property type="component" value="Unassembled WGS sequence"/>
</dbReference>
<feature type="chain" id="PRO_5024988768" evidence="1">
    <location>
        <begin position="22"/>
        <end position="481"/>
    </location>
</feature>
<name>A0A660L0D9_9ACTN</name>
<keyword evidence="1" id="KW-0732">Signal</keyword>
<protein>
    <submittedName>
        <fullName evidence="2">Uncharacterized protein</fullName>
    </submittedName>
</protein>